<keyword evidence="1" id="KW-0812">Transmembrane</keyword>
<dbReference type="Proteomes" id="UP000236731">
    <property type="component" value="Unassembled WGS sequence"/>
</dbReference>
<keyword evidence="1" id="KW-1133">Transmembrane helix</keyword>
<evidence type="ECO:0000256" key="1">
    <source>
        <dbReference type="SAM" id="Phobius"/>
    </source>
</evidence>
<feature type="transmembrane region" description="Helical" evidence="1">
    <location>
        <begin position="111"/>
        <end position="134"/>
    </location>
</feature>
<name>A0A1H6BRN8_9SPHI</name>
<proteinExistence type="predicted"/>
<feature type="transmembrane region" description="Helical" evidence="1">
    <location>
        <begin position="80"/>
        <end position="99"/>
    </location>
</feature>
<gene>
    <name evidence="2" type="ORF">SAMN05421877_11188</name>
</gene>
<evidence type="ECO:0000313" key="2">
    <source>
        <dbReference type="EMBL" id="SEG63354.1"/>
    </source>
</evidence>
<dbReference type="OrthoDB" id="3540634at2"/>
<dbReference type="AlphaFoldDB" id="A0A1H6BRN8"/>
<organism evidence="2 3">
    <name type="scientific">Sphingobacterium lactis</name>
    <dbReference type="NCBI Taxonomy" id="797291"/>
    <lineage>
        <taxon>Bacteria</taxon>
        <taxon>Pseudomonadati</taxon>
        <taxon>Bacteroidota</taxon>
        <taxon>Sphingobacteriia</taxon>
        <taxon>Sphingobacteriales</taxon>
        <taxon>Sphingobacteriaceae</taxon>
        <taxon>Sphingobacterium</taxon>
    </lineage>
</organism>
<dbReference type="EMBL" id="FNUT01000011">
    <property type="protein sequence ID" value="SEG63354.1"/>
    <property type="molecule type" value="Genomic_DNA"/>
</dbReference>
<evidence type="ECO:0000313" key="3">
    <source>
        <dbReference type="Proteomes" id="UP000236731"/>
    </source>
</evidence>
<feature type="transmembrane region" description="Helical" evidence="1">
    <location>
        <begin position="7"/>
        <end position="30"/>
    </location>
</feature>
<sequence length="136" mass="15050">MSQDAKLMCAIILFIIPTIEFGGHFLLRYMQGKYKHLALTPFQQRMFKSGHSHAGVFTIMALICQLLVDHAGYDDSVSWFLRIGFIASAILISGGFFFGAMGPGRTTTNRWIGLLFVSIFLVTTCLITLGVGLIRA</sequence>
<reference evidence="3" key="1">
    <citation type="submission" date="2016-10" db="EMBL/GenBank/DDBJ databases">
        <authorList>
            <person name="Varghese N."/>
            <person name="Submissions S."/>
        </authorList>
    </citation>
    <scope>NUCLEOTIDE SEQUENCE [LARGE SCALE GENOMIC DNA]</scope>
    <source>
        <strain evidence="3">DSM 22361</strain>
    </source>
</reference>
<feature type="transmembrane region" description="Helical" evidence="1">
    <location>
        <begin position="50"/>
        <end position="68"/>
    </location>
</feature>
<keyword evidence="1" id="KW-0472">Membrane</keyword>
<keyword evidence="3" id="KW-1185">Reference proteome</keyword>
<protein>
    <submittedName>
        <fullName evidence="2">Uncharacterized protein</fullName>
    </submittedName>
</protein>
<accession>A0A1H6BRN8</accession>
<dbReference type="RefSeq" id="WP_103907365.1">
    <property type="nucleotide sequence ID" value="NZ_CP049246.1"/>
</dbReference>